<reference evidence="2" key="1">
    <citation type="submission" date="2022-10" db="EMBL/GenBank/DDBJ databases">
        <authorList>
            <person name="Chen Y."/>
            <person name="Dougan E. K."/>
            <person name="Chan C."/>
            <person name="Rhodes N."/>
            <person name="Thang M."/>
        </authorList>
    </citation>
    <scope>NUCLEOTIDE SEQUENCE</scope>
</reference>
<evidence type="ECO:0000313" key="2">
    <source>
        <dbReference type="EMBL" id="CAI3984348.1"/>
    </source>
</evidence>
<feature type="compositionally biased region" description="Polar residues" evidence="1">
    <location>
        <begin position="90"/>
        <end position="105"/>
    </location>
</feature>
<evidence type="ECO:0000313" key="3">
    <source>
        <dbReference type="EMBL" id="CAL4771660.1"/>
    </source>
</evidence>
<comment type="caution">
    <text evidence="2">The sequence shown here is derived from an EMBL/GenBank/DDBJ whole genome shotgun (WGS) entry which is preliminary data.</text>
</comment>
<sequence>MAPKHASTRNWSCSTLADGVDALLEQAQATEDEEHQLAELVKDLTNIVLDLETRGPGEQALPAPPAPVVDTPVDEALTVPATEEELQQALGDQQVSEPATVPQTHGNDEETPVPSQSGAVLPEPRDIGDQGSNVDGAGGPPTPVPSAVPATPLASVPATPVVDDTLVVPTPPASPEDDDALPSGSLSKPKMTRQARLTAAALQRLRRMCAIKKKRKTLEVPEWVRKEYQSGCKNTLAKIYMDANWSKVVVKKKSSFKITIDEEWLSEKEMKDDYGWTPARISGAKKICEAKKATHVRHNQYDGVEEFYVVVKEKGQREEEEAQDSQAPAIAADAFNGLQQAASRREADKNFAPKSEEQNGGTKNQFAEAMLTKTSLRKFLDSLLQKSGKIRGLIRELKESYTGSTTLQSHVQLLETQLGKMDQHYDECNSAMATGEVNGYDDKCSAACALEMKTRNAKKYEKKDAGGVKPEPSNPRKRPKAEESNTGAQPSARKPEKPKKPKKVSDMLCKPSLVMLAKELLGPYAWRTTLVSGQKIVPNDASVLAVDVEMPPTSRDFVGENETDFQARLQHLQSKAFDVPISFCLPKANAVAGAVLEHAIKVIERTFSKQASSCRAAIRGARGVVRDIGVKAAAKSKGLNELARCTPSHSERDFQTLTSKFQLKLPIELTALPKTLGIRYTGDFNALSLRNWLKFHIDHNTWHILTGLVRPNPQREKDILSEFWRRYRLLHPNHQLWQIVADNNIDLSHTAPLIFHGDEGRGRKRAAFLVAAYHSYLGLGTEKANSSRKSKPYLVQKLNYSGNSHTHRMLTAVLPKMLKDEAAFQEILKFITKDALGVLKDGVISSTGVKYHAAVLQVSGDWVFLAKCGSLSRSFSNVEKRPRAEGSKPKGICHCCKAGQLQYPFEDLRKVPKWRATLFDPEDTPFLSRPLILNLPHDPARAPGFFCFDLWHAFHLGVGKTLTASILAMISIQQDGSNIDERFACLTKLYLDFCQESHESPFITSISKETLGWPDTKTYPNAQWSKGHITVLMMGFIADWFECNGVAGDPLFPVAKEAVGSINTFMQRLYSADLWLEAADGREIAQIGFDFLLKYMTLAKEAFQTDRSLFVFMPKIHVVHHVIDTLWEQSCSAPYALNPLAHAVQVSEDYVGRISRVSRRVSPLQAITRTLQRSLQASRWHYVQQGYLRG</sequence>
<dbReference type="EMBL" id="CAMXCT030000881">
    <property type="protein sequence ID" value="CAL4771660.1"/>
    <property type="molecule type" value="Genomic_DNA"/>
</dbReference>
<organism evidence="2">
    <name type="scientific">Cladocopium goreaui</name>
    <dbReference type="NCBI Taxonomy" id="2562237"/>
    <lineage>
        <taxon>Eukaryota</taxon>
        <taxon>Sar</taxon>
        <taxon>Alveolata</taxon>
        <taxon>Dinophyceae</taxon>
        <taxon>Suessiales</taxon>
        <taxon>Symbiodiniaceae</taxon>
        <taxon>Cladocopium</taxon>
    </lineage>
</organism>
<dbReference type="AlphaFoldDB" id="A0A9P1FQ71"/>
<dbReference type="Proteomes" id="UP001152797">
    <property type="component" value="Unassembled WGS sequence"/>
</dbReference>
<evidence type="ECO:0000256" key="1">
    <source>
        <dbReference type="SAM" id="MobiDB-lite"/>
    </source>
</evidence>
<feature type="region of interest" description="Disordered" evidence="1">
    <location>
        <begin position="53"/>
        <end position="194"/>
    </location>
</feature>
<gene>
    <name evidence="2" type="ORF">C1SCF055_LOCUS11890</name>
</gene>
<keyword evidence="4" id="KW-1185">Reference proteome</keyword>
<feature type="region of interest" description="Disordered" evidence="1">
    <location>
        <begin position="459"/>
        <end position="505"/>
    </location>
</feature>
<feature type="compositionally biased region" description="Low complexity" evidence="1">
    <location>
        <begin position="147"/>
        <end position="168"/>
    </location>
</feature>
<feature type="region of interest" description="Disordered" evidence="1">
    <location>
        <begin position="342"/>
        <end position="364"/>
    </location>
</feature>
<accession>A0A9P1FQ71</accession>
<name>A0A9P1FQ71_9DINO</name>
<protein>
    <submittedName>
        <fullName evidence="2">Uncharacterized protein</fullName>
    </submittedName>
</protein>
<dbReference type="EMBL" id="CAMXCT010000881">
    <property type="protein sequence ID" value="CAI3984348.1"/>
    <property type="molecule type" value="Genomic_DNA"/>
</dbReference>
<evidence type="ECO:0000313" key="4">
    <source>
        <dbReference type="Proteomes" id="UP001152797"/>
    </source>
</evidence>
<proteinExistence type="predicted"/>
<dbReference type="EMBL" id="CAMXCT020000881">
    <property type="protein sequence ID" value="CAL1137723.1"/>
    <property type="molecule type" value="Genomic_DNA"/>
</dbReference>
<reference evidence="3 4" key="2">
    <citation type="submission" date="2024-05" db="EMBL/GenBank/DDBJ databases">
        <authorList>
            <person name="Chen Y."/>
            <person name="Shah S."/>
            <person name="Dougan E. K."/>
            <person name="Thang M."/>
            <person name="Chan C."/>
        </authorList>
    </citation>
    <scope>NUCLEOTIDE SEQUENCE [LARGE SCALE GENOMIC DNA]</scope>
</reference>
<feature type="compositionally biased region" description="Basic and acidic residues" evidence="1">
    <location>
        <begin position="343"/>
        <end position="357"/>
    </location>
</feature>